<accession>A0A6C0AMS9</accession>
<name>A0A6C0AMS9_9ZZZZ</name>
<proteinExistence type="predicted"/>
<protein>
    <submittedName>
        <fullName evidence="1">Uncharacterized protein</fullName>
    </submittedName>
</protein>
<evidence type="ECO:0000313" key="1">
    <source>
        <dbReference type="EMBL" id="QHS81104.1"/>
    </source>
</evidence>
<sequence length="156" mass="18015">MPSSEDRCYGCEDGCDSCIKPLARPGKYDTDILIKNMALLEKLITSKLDDLSKKEKCLYSLKKQESSSCLFYQTLIANNEGTIMMGRSTQRRDNTEIVVERLKDGKIFDDESFIITITAGGNVNTWNNIMTYERCKRWCDFFEPIVREWLSVIRRG</sequence>
<dbReference type="AlphaFoldDB" id="A0A6C0AMS9"/>
<organism evidence="1">
    <name type="scientific">viral metagenome</name>
    <dbReference type="NCBI Taxonomy" id="1070528"/>
    <lineage>
        <taxon>unclassified sequences</taxon>
        <taxon>metagenomes</taxon>
        <taxon>organismal metagenomes</taxon>
    </lineage>
</organism>
<dbReference type="EMBL" id="MN740729">
    <property type="protein sequence ID" value="QHS81104.1"/>
    <property type="molecule type" value="Genomic_DNA"/>
</dbReference>
<reference evidence="1" key="1">
    <citation type="journal article" date="2020" name="Nature">
        <title>Giant virus diversity and host interactions through global metagenomics.</title>
        <authorList>
            <person name="Schulz F."/>
            <person name="Roux S."/>
            <person name="Paez-Espino D."/>
            <person name="Jungbluth S."/>
            <person name="Walsh D.A."/>
            <person name="Denef V.J."/>
            <person name="McMahon K.D."/>
            <person name="Konstantinidis K.T."/>
            <person name="Eloe-Fadrosh E.A."/>
            <person name="Kyrpides N.C."/>
            <person name="Woyke T."/>
        </authorList>
    </citation>
    <scope>NUCLEOTIDE SEQUENCE</scope>
    <source>
        <strain evidence="1">GVMAG-S-1101161-73</strain>
    </source>
</reference>